<comment type="caution">
    <text evidence="1">The sequence shown here is derived from an EMBL/GenBank/DDBJ whole genome shotgun (WGS) entry which is preliminary data.</text>
</comment>
<proteinExistence type="predicted"/>
<dbReference type="EMBL" id="JAIQCV010000007">
    <property type="protein sequence ID" value="KAH1082037.1"/>
    <property type="molecule type" value="Genomic_DNA"/>
</dbReference>
<gene>
    <name evidence="1" type="ORF">J1N35_021798</name>
</gene>
<evidence type="ECO:0000313" key="1">
    <source>
        <dbReference type="EMBL" id="KAH1082037.1"/>
    </source>
</evidence>
<organism evidence="1 2">
    <name type="scientific">Gossypium stocksii</name>
    <dbReference type="NCBI Taxonomy" id="47602"/>
    <lineage>
        <taxon>Eukaryota</taxon>
        <taxon>Viridiplantae</taxon>
        <taxon>Streptophyta</taxon>
        <taxon>Embryophyta</taxon>
        <taxon>Tracheophyta</taxon>
        <taxon>Spermatophyta</taxon>
        <taxon>Magnoliopsida</taxon>
        <taxon>eudicotyledons</taxon>
        <taxon>Gunneridae</taxon>
        <taxon>Pentapetalae</taxon>
        <taxon>rosids</taxon>
        <taxon>malvids</taxon>
        <taxon>Malvales</taxon>
        <taxon>Malvaceae</taxon>
        <taxon>Malvoideae</taxon>
        <taxon>Gossypium</taxon>
    </lineage>
</organism>
<evidence type="ECO:0000313" key="2">
    <source>
        <dbReference type="Proteomes" id="UP000828251"/>
    </source>
</evidence>
<accession>A0A9D3VGF1</accession>
<sequence>MELTVVVKLLGWNIGYVTLRNRVRIWKTSKAIQLMDIENGYFLLLWACEGLCPFKDGWPMQGEEKELMEITLTIDTKKSVDSSSFDPWMQVERKIRRNRRA</sequence>
<protein>
    <recommendedName>
        <fullName evidence="3">DUF4283 domain-containing protein</fullName>
    </recommendedName>
</protein>
<dbReference type="OrthoDB" id="984375at2759"/>
<name>A0A9D3VGF1_9ROSI</name>
<evidence type="ECO:0008006" key="3">
    <source>
        <dbReference type="Google" id="ProtNLM"/>
    </source>
</evidence>
<reference evidence="1 2" key="1">
    <citation type="journal article" date="2021" name="Plant Biotechnol. J.">
        <title>Multi-omics assisted identification of the key and species-specific regulatory components of drought-tolerant mechanisms in Gossypium stocksii.</title>
        <authorList>
            <person name="Yu D."/>
            <person name="Ke L."/>
            <person name="Zhang D."/>
            <person name="Wu Y."/>
            <person name="Sun Y."/>
            <person name="Mei J."/>
            <person name="Sun J."/>
            <person name="Sun Y."/>
        </authorList>
    </citation>
    <scope>NUCLEOTIDE SEQUENCE [LARGE SCALE GENOMIC DNA]</scope>
    <source>
        <strain evidence="2">cv. E1</strain>
        <tissue evidence="1">Leaf</tissue>
    </source>
</reference>
<dbReference type="AlphaFoldDB" id="A0A9D3VGF1"/>
<keyword evidence="2" id="KW-1185">Reference proteome</keyword>
<dbReference type="Proteomes" id="UP000828251">
    <property type="component" value="Unassembled WGS sequence"/>
</dbReference>